<evidence type="ECO:0000313" key="4">
    <source>
        <dbReference type="Proteomes" id="UP000187209"/>
    </source>
</evidence>
<evidence type="ECO:0000313" key="3">
    <source>
        <dbReference type="EMBL" id="OMJ89999.1"/>
    </source>
</evidence>
<feature type="coiled-coil region" evidence="1">
    <location>
        <begin position="266"/>
        <end position="371"/>
    </location>
</feature>
<dbReference type="AlphaFoldDB" id="A0A1R2CLV2"/>
<feature type="region of interest" description="Disordered" evidence="2">
    <location>
        <begin position="416"/>
        <end position="437"/>
    </location>
</feature>
<proteinExistence type="predicted"/>
<comment type="caution">
    <text evidence="3">The sequence shown here is derived from an EMBL/GenBank/DDBJ whole genome shotgun (WGS) entry which is preliminary data.</text>
</comment>
<dbReference type="Proteomes" id="UP000187209">
    <property type="component" value="Unassembled WGS sequence"/>
</dbReference>
<evidence type="ECO:0000256" key="2">
    <source>
        <dbReference type="SAM" id="MobiDB-lite"/>
    </source>
</evidence>
<dbReference type="OrthoDB" id="323857at2759"/>
<organism evidence="3 4">
    <name type="scientific">Stentor coeruleus</name>
    <dbReference type="NCBI Taxonomy" id="5963"/>
    <lineage>
        <taxon>Eukaryota</taxon>
        <taxon>Sar</taxon>
        <taxon>Alveolata</taxon>
        <taxon>Ciliophora</taxon>
        <taxon>Postciliodesmatophora</taxon>
        <taxon>Heterotrichea</taxon>
        <taxon>Heterotrichida</taxon>
        <taxon>Stentoridae</taxon>
        <taxon>Stentor</taxon>
    </lineage>
</organism>
<evidence type="ECO:0000256" key="1">
    <source>
        <dbReference type="SAM" id="Coils"/>
    </source>
</evidence>
<dbReference type="EMBL" id="MPUH01000113">
    <property type="protein sequence ID" value="OMJ89999.1"/>
    <property type="molecule type" value="Genomic_DNA"/>
</dbReference>
<keyword evidence="4" id="KW-1185">Reference proteome</keyword>
<sequence length="580" mass="66604">MKNWFKKKDKTNNPEETSTPTENFTAMNSNSLYSLPVNELVSIIFRFDAEVKNLTKELISVKESLGVYKADLPKAQEQSLLYKQHNETLQAECNKLATELNEATTALCSRQGQLDLLKNQLSSKDELVQNYKFKIQELEKQNLELQITGIDSKPEKEVLHLKAKLEDSSRASAEISELQIKNKTLESEIAKLSACVSEDKDQIRMWKDKTNVFENSRKELEIEVNKKRVEAESLASEVTRLSFLKESLDTEIRALRESNGQKDLRINKKVVKIEALQNTNLELQQKISVLRYEMETGKIKMQEDILQIQERAKEDKNKDKEDYEKNIEGLEKQLKDLNDYKSSHEGISEELERLKGENKSQQELLSSTLSELHQKTLKIIALESENSKLSDHLNTSNNKRELARTEILKLTQKLESLTSSKSPQSPQIDNKAKLSSNPISQELDNKVKFLSNPTQQEIEILSFTKTELDSIYKNLMKIISPADSLAYLIKIDDFTNIEKRLNNIVMQLHEQLDQISEEQSWIAKAQIPQQAVKPSKGRNPIKLFSCIAQQDEPPRLIPKPKRPPVQETDNRMVLRRGSAN</sequence>
<feature type="region of interest" description="Disordered" evidence="2">
    <location>
        <begin position="1"/>
        <end position="22"/>
    </location>
</feature>
<keyword evidence="1" id="KW-0175">Coiled coil</keyword>
<protein>
    <submittedName>
        <fullName evidence="3">Uncharacterized protein</fullName>
    </submittedName>
</protein>
<feature type="region of interest" description="Disordered" evidence="2">
    <location>
        <begin position="550"/>
        <end position="580"/>
    </location>
</feature>
<accession>A0A1R2CLV2</accession>
<name>A0A1R2CLV2_9CILI</name>
<reference evidence="3 4" key="1">
    <citation type="submission" date="2016-11" db="EMBL/GenBank/DDBJ databases">
        <title>The macronuclear genome of Stentor coeruleus: a giant cell with tiny introns.</title>
        <authorList>
            <person name="Slabodnick M."/>
            <person name="Ruby J.G."/>
            <person name="Reiff S.B."/>
            <person name="Swart E.C."/>
            <person name="Gosai S."/>
            <person name="Prabakaran S."/>
            <person name="Witkowska E."/>
            <person name="Larue G.E."/>
            <person name="Fisher S."/>
            <person name="Freeman R.M."/>
            <person name="Gunawardena J."/>
            <person name="Chu W."/>
            <person name="Stover N.A."/>
            <person name="Gregory B.D."/>
            <person name="Nowacki M."/>
            <person name="Derisi J."/>
            <person name="Roy S.W."/>
            <person name="Marshall W.F."/>
            <person name="Sood P."/>
        </authorList>
    </citation>
    <scope>NUCLEOTIDE SEQUENCE [LARGE SCALE GENOMIC DNA]</scope>
    <source>
        <strain evidence="3">WM001</strain>
    </source>
</reference>
<gene>
    <name evidence="3" type="ORF">SteCoe_7791</name>
</gene>
<feature type="coiled-coil region" evidence="1">
    <location>
        <begin position="86"/>
        <end position="237"/>
    </location>
</feature>